<organism evidence="2 3">
    <name type="scientific">Clostridium faecium</name>
    <dbReference type="NCBI Taxonomy" id="2762223"/>
    <lineage>
        <taxon>Bacteria</taxon>
        <taxon>Bacillati</taxon>
        <taxon>Bacillota</taxon>
        <taxon>Clostridia</taxon>
        <taxon>Eubacteriales</taxon>
        <taxon>Clostridiaceae</taxon>
        <taxon>Clostridium</taxon>
    </lineage>
</organism>
<dbReference type="CDD" id="cd04182">
    <property type="entry name" value="GT_2_like_f"/>
    <property type="match status" value="1"/>
</dbReference>
<keyword evidence="2" id="KW-0808">Transferase</keyword>
<dbReference type="EC" id="2.7.7.76" evidence="2"/>
<dbReference type="InterPro" id="IPR017696">
    <property type="entry name" value="Mo_hydrolase_YgfJ"/>
</dbReference>
<dbReference type="Pfam" id="PF12804">
    <property type="entry name" value="NTP_transf_3"/>
    <property type="match status" value="1"/>
</dbReference>
<dbReference type="PANTHER" id="PTHR43777">
    <property type="entry name" value="MOLYBDENUM COFACTOR CYTIDYLYLTRANSFERASE"/>
    <property type="match status" value="1"/>
</dbReference>
<dbReference type="EMBL" id="JACSQB010000101">
    <property type="protein sequence ID" value="MBD8047890.1"/>
    <property type="molecule type" value="Genomic_DNA"/>
</dbReference>
<evidence type="ECO:0000259" key="1">
    <source>
        <dbReference type="Pfam" id="PF12804"/>
    </source>
</evidence>
<keyword evidence="2" id="KW-0548">Nucleotidyltransferase</keyword>
<name>A0ABR8YUH2_9CLOT</name>
<evidence type="ECO:0000313" key="3">
    <source>
        <dbReference type="Proteomes" id="UP000627166"/>
    </source>
</evidence>
<proteinExistence type="predicted"/>
<evidence type="ECO:0000313" key="2">
    <source>
        <dbReference type="EMBL" id="MBD8047890.1"/>
    </source>
</evidence>
<dbReference type="Gene3D" id="3.90.550.10">
    <property type="entry name" value="Spore Coat Polysaccharide Biosynthesis Protein SpsA, Chain A"/>
    <property type="match status" value="1"/>
</dbReference>
<accession>A0ABR8YUH2</accession>
<dbReference type="RefSeq" id="WP_191740849.1">
    <property type="nucleotide sequence ID" value="NZ_JACSQB010000101.1"/>
</dbReference>
<reference evidence="2 3" key="1">
    <citation type="submission" date="2020-08" db="EMBL/GenBank/DDBJ databases">
        <title>A Genomic Blueprint of the Chicken Gut Microbiome.</title>
        <authorList>
            <person name="Gilroy R."/>
            <person name="Ravi A."/>
            <person name="Getino M."/>
            <person name="Pursley I."/>
            <person name="Horton D.L."/>
            <person name="Alikhan N.-F."/>
            <person name="Baker D."/>
            <person name="Gharbi K."/>
            <person name="Hall N."/>
            <person name="Watson M."/>
            <person name="Adriaenssens E.M."/>
            <person name="Foster-Nyarko E."/>
            <person name="Jarju S."/>
            <person name="Secka A."/>
            <person name="Antonio M."/>
            <person name="Oren A."/>
            <person name="Chaudhuri R."/>
            <person name="La Ragione R.M."/>
            <person name="Hildebrand F."/>
            <person name="Pallen M.J."/>
        </authorList>
    </citation>
    <scope>NUCLEOTIDE SEQUENCE [LARGE SCALE GENOMIC DNA]</scope>
    <source>
        <strain evidence="2 3">N37</strain>
    </source>
</reference>
<dbReference type="GO" id="GO:0061602">
    <property type="term" value="F:molybdenum cofactor cytidylyltransferase activity"/>
    <property type="evidence" value="ECO:0007669"/>
    <property type="project" value="UniProtKB-EC"/>
</dbReference>
<sequence length="192" mass="21489">MVNAVIMASGYSTRMGKNKLLLPFRDRPIIEHVIDAVKKCTFNEIILVGKDSKILDIGKSKNILTVLNTESYKGQSQSIKLGILNTSPADGYMFFTADQPLIDSYTINLLLDTFAKNKNSIIVPRYKNKSGSPTIFSVKFKEQLLDLQGDIGGRSIIHNNSNKVLFVDLKSNYPLLDVDTIKDYENIINTNL</sequence>
<protein>
    <submittedName>
        <fullName evidence="2">Molybdenum cofactor cytidylyltransferase</fullName>
        <ecNumber evidence="2">2.7.7.76</ecNumber>
    </submittedName>
</protein>
<dbReference type="NCBIfam" id="TIGR03310">
    <property type="entry name" value="matur_MocA_YgfJ"/>
    <property type="match status" value="1"/>
</dbReference>
<dbReference type="SUPFAM" id="SSF53448">
    <property type="entry name" value="Nucleotide-diphospho-sugar transferases"/>
    <property type="match status" value="1"/>
</dbReference>
<dbReference type="InterPro" id="IPR029044">
    <property type="entry name" value="Nucleotide-diphossugar_trans"/>
</dbReference>
<dbReference type="InterPro" id="IPR025877">
    <property type="entry name" value="MobA-like_NTP_Trfase"/>
</dbReference>
<dbReference type="Proteomes" id="UP000627166">
    <property type="component" value="Unassembled WGS sequence"/>
</dbReference>
<feature type="domain" description="MobA-like NTP transferase" evidence="1">
    <location>
        <begin position="4"/>
        <end position="160"/>
    </location>
</feature>
<gene>
    <name evidence="2" type="primary">mocA</name>
    <name evidence="2" type="ORF">H9637_12695</name>
</gene>
<comment type="caution">
    <text evidence="2">The sequence shown here is derived from an EMBL/GenBank/DDBJ whole genome shotgun (WGS) entry which is preliminary data.</text>
</comment>
<keyword evidence="3" id="KW-1185">Reference proteome</keyword>
<dbReference type="PANTHER" id="PTHR43777:SF1">
    <property type="entry name" value="MOLYBDENUM COFACTOR CYTIDYLYLTRANSFERASE"/>
    <property type="match status" value="1"/>
</dbReference>